<keyword evidence="2" id="KW-0238">DNA-binding</keyword>
<organism evidence="2 3">
    <name type="scientific">Shewanella denitrificans (strain OS217 / ATCC BAA-1090 / DSM 15013)</name>
    <dbReference type="NCBI Taxonomy" id="318161"/>
    <lineage>
        <taxon>Bacteria</taxon>
        <taxon>Pseudomonadati</taxon>
        <taxon>Pseudomonadota</taxon>
        <taxon>Gammaproteobacteria</taxon>
        <taxon>Alteromonadales</taxon>
        <taxon>Shewanellaceae</taxon>
        <taxon>Shewanella</taxon>
    </lineage>
</organism>
<proteinExistence type="predicted"/>
<dbReference type="AlphaFoldDB" id="Q12S43"/>
<dbReference type="HOGENOM" id="CLU_098919_0_1_6"/>
<protein>
    <submittedName>
        <fullName evidence="2">Cold-shock DNA-binding protein family</fullName>
    </submittedName>
</protein>
<evidence type="ECO:0000313" key="2">
    <source>
        <dbReference type="EMBL" id="ABE53733.1"/>
    </source>
</evidence>
<dbReference type="InterPro" id="IPR008613">
    <property type="entry name" value="Excalibur_Ca-bd_domain"/>
</dbReference>
<dbReference type="EMBL" id="CP000302">
    <property type="protein sequence ID" value="ABE53733.1"/>
    <property type="molecule type" value="Genomic_DNA"/>
</dbReference>
<dbReference type="OrthoDB" id="72963at2"/>
<reference evidence="2 3" key="1">
    <citation type="submission" date="2006-03" db="EMBL/GenBank/DDBJ databases">
        <title>Complete sequence of Shewanella denitrificans OS217.</title>
        <authorList>
            <consortium name="US DOE Joint Genome Institute"/>
            <person name="Copeland A."/>
            <person name="Lucas S."/>
            <person name="Lapidus A."/>
            <person name="Barry K."/>
            <person name="Detter J.C."/>
            <person name="Glavina del Rio T."/>
            <person name="Hammon N."/>
            <person name="Israni S."/>
            <person name="Dalin E."/>
            <person name="Tice H."/>
            <person name="Pitluck S."/>
            <person name="Brettin T."/>
            <person name="Bruce D."/>
            <person name="Han C."/>
            <person name="Tapia R."/>
            <person name="Gilna P."/>
            <person name="Kiss H."/>
            <person name="Schmutz J."/>
            <person name="Larimer F."/>
            <person name="Land M."/>
            <person name="Hauser L."/>
            <person name="Kyrpides N."/>
            <person name="Lykidis A."/>
            <person name="Richardson P."/>
        </authorList>
    </citation>
    <scope>NUCLEOTIDE SEQUENCE [LARGE SCALE GENOMIC DNA]</scope>
    <source>
        <strain evidence="3">OS217 / ATCC BAA-1090 / DSM 15013</strain>
    </source>
</reference>
<dbReference type="Proteomes" id="UP000001982">
    <property type="component" value="Chromosome"/>
</dbReference>
<dbReference type="STRING" id="318161.Sden_0441"/>
<dbReference type="CDD" id="cd04458">
    <property type="entry name" value="CSP_CDS"/>
    <property type="match status" value="1"/>
</dbReference>
<dbReference type="InterPro" id="IPR002059">
    <property type="entry name" value="CSP_DNA-bd"/>
</dbReference>
<dbReference type="eggNOG" id="COG1278">
    <property type="taxonomic scope" value="Bacteria"/>
</dbReference>
<feature type="domain" description="Excalibur calcium-binding" evidence="1">
    <location>
        <begin position="200"/>
        <end position="233"/>
    </location>
</feature>
<dbReference type="Gene3D" id="2.40.50.140">
    <property type="entry name" value="Nucleic acid-binding proteins"/>
    <property type="match status" value="1"/>
</dbReference>
<name>Q12S43_SHEDO</name>
<accession>Q12S43</accession>
<sequence length="239" mass="26357">MENGTLVRWNEGKGFGFIQPEQKITCLLNNKPDEALNIDVFIHISTLKHMARKPKVGDNIEFERELQADGKVRARRAHITGVAILASSLQVNSQSHSKAALSTNSSAIHHSSQHNSLHSKDAFHLVKSGRDTAPKNKMASHIITTLLLISLGIYGFSQSNKITANASEPVPTQLQSDANTLSQNTVQKLQPNFYCETAKTHCSHMKSCEEATFYLKNCPTTQMDGDGDGIPCERQHCGY</sequence>
<dbReference type="GO" id="GO:0003677">
    <property type="term" value="F:DNA binding"/>
    <property type="evidence" value="ECO:0007669"/>
    <property type="project" value="UniProtKB-KW"/>
</dbReference>
<dbReference type="Pfam" id="PF05901">
    <property type="entry name" value="Excalibur"/>
    <property type="match status" value="1"/>
</dbReference>
<evidence type="ECO:0000313" key="3">
    <source>
        <dbReference type="Proteomes" id="UP000001982"/>
    </source>
</evidence>
<evidence type="ECO:0000259" key="1">
    <source>
        <dbReference type="Pfam" id="PF05901"/>
    </source>
</evidence>
<dbReference type="InterPro" id="IPR012340">
    <property type="entry name" value="NA-bd_OB-fold"/>
</dbReference>
<keyword evidence="3" id="KW-1185">Reference proteome</keyword>
<gene>
    <name evidence="2" type="ordered locus">Sden_0441</name>
</gene>
<dbReference type="SUPFAM" id="SSF50249">
    <property type="entry name" value="Nucleic acid-binding proteins"/>
    <property type="match status" value="1"/>
</dbReference>
<dbReference type="KEGG" id="sdn:Sden_0441"/>